<dbReference type="InterPro" id="IPR057670">
    <property type="entry name" value="SH3_retrovirus"/>
</dbReference>
<evidence type="ECO:0000256" key="1">
    <source>
        <dbReference type="SAM" id="MobiDB-lite"/>
    </source>
</evidence>
<reference evidence="4" key="1">
    <citation type="journal article" date="2019" name="Gigascience">
        <title>De novo genome assembly of the endangered Acer yangbiense, a plant species with extremely small populations endemic to Yunnan Province, China.</title>
        <authorList>
            <person name="Yang J."/>
            <person name="Wariss H.M."/>
            <person name="Tao L."/>
            <person name="Zhang R."/>
            <person name="Yun Q."/>
            <person name="Hollingsworth P."/>
            <person name="Dao Z."/>
            <person name="Luo G."/>
            <person name="Guo H."/>
            <person name="Ma Y."/>
            <person name="Sun W."/>
        </authorList>
    </citation>
    <scope>NUCLEOTIDE SEQUENCE [LARGE SCALE GENOMIC DNA]</scope>
    <source>
        <strain evidence="4">cv. Malutang</strain>
    </source>
</reference>
<dbReference type="OrthoDB" id="1432605at2759"/>
<feature type="compositionally biased region" description="Acidic residues" evidence="1">
    <location>
        <begin position="70"/>
        <end position="82"/>
    </location>
</feature>
<dbReference type="AlphaFoldDB" id="A0A5C7GTV7"/>
<proteinExistence type="predicted"/>
<dbReference type="EMBL" id="VAHF01000013">
    <property type="protein sequence ID" value="TXG47927.1"/>
    <property type="molecule type" value="Genomic_DNA"/>
</dbReference>
<dbReference type="Proteomes" id="UP000323000">
    <property type="component" value="Chromosome 13"/>
</dbReference>
<dbReference type="Pfam" id="PF25597">
    <property type="entry name" value="SH3_retrovirus"/>
    <property type="match status" value="1"/>
</dbReference>
<evidence type="ECO:0000313" key="3">
    <source>
        <dbReference type="EMBL" id="TXG47927.1"/>
    </source>
</evidence>
<evidence type="ECO:0000313" key="4">
    <source>
        <dbReference type="Proteomes" id="UP000323000"/>
    </source>
</evidence>
<accession>A0A5C7GTV7</accession>
<feature type="domain" description="Retroviral polymerase SH3-like" evidence="2">
    <location>
        <begin position="19"/>
        <end position="75"/>
    </location>
</feature>
<evidence type="ECO:0000259" key="2">
    <source>
        <dbReference type="Pfam" id="PF25597"/>
    </source>
</evidence>
<feature type="region of interest" description="Disordered" evidence="1">
    <location>
        <begin position="65"/>
        <end position="91"/>
    </location>
</feature>
<gene>
    <name evidence="3" type="ORF">EZV62_027221</name>
</gene>
<keyword evidence="4" id="KW-1185">Reference proteome</keyword>
<comment type="caution">
    <text evidence="3">The sequence shown here is derived from an EMBL/GenBank/DDBJ whole genome shotgun (WGS) entry which is preliminary data.</text>
</comment>
<sequence length="206" mass="23873">MEMWTGKPADYSNLHSFGCPMYIMYNAQERAKLDLKSRRCIFLGYADGVKGYCVWDPTTHKVIVSREVEDNPEQEDLDSSEAEPEHEVQESVEFEVLEVRRSTRERRPPAWHSESSYGLADTPFERNGSHMKLISLQLNSTFKELQGNNGYSSYSEISAAEMRKSELVAMKENMNKNLASNYEVREHLQNQLQNVLTAQNQDRRRL</sequence>
<protein>
    <recommendedName>
        <fullName evidence="2">Retroviral polymerase SH3-like domain-containing protein</fullName>
    </recommendedName>
</protein>
<organism evidence="3 4">
    <name type="scientific">Acer yangbiense</name>
    <dbReference type="NCBI Taxonomy" id="1000413"/>
    <lineage>
        <taxon>Eukaryota</taxon>
        <taxon>Viridiplantae</taxon>
        <taxon>Streptophyta</taxon>
        <taxon>Embryophyta</taxon>
        <taxon>Tracheophyta</taxon>
        <taxon>Spermatophyta</taxon>
        <taxon>Magnoliopsida</taxon>
        <taxon>eudicotyledons</taxon>
        <taxon>Gunneridae</taxon>
        <taxon>Pentapetalae</taxon>
        <taxon>rosids</taxon>
        <taxon>malvids</taxon>
        <taxon>Sapindales</taxon>
        <taxon>Sapindaceae</taxon>
        <taxon>Hippocastanoideae</taxon>
        <taxon>Acereae</taxon>
        <taxon>Acer</taxon>
    </lineage>
</organism>
<name>A0A5C7GTV7_9ROSI</name>